<evidence type="ECO:0000256" key="3">
    <source>
        <dbReference type="ARBA" id="ARBA00022471"/>
    </source>
</evidence>
<accession>A0AAW1I3Y9</accession>
<proteinExistence type="inferred from homology"/>
<evidence type="ECO:0000313" key="7">
    <source>
        <dbReference type="EMBL" id="KAK9683900.1"/>
    </source>
</evidence>
<dbReference type="InterPro" id="IPR010264">
    <property type="entry name" value="Self-incomp_S1"/>
</dbReference>
<evidence type="ECO:0000256" key="6">
    <source>
        <dbReference type="SAM" id="SignalP"/>
    </source>
</evidence>
<dbReference type="GO" id="GO:0060320">
    <property type="term" value="P:rejection of self pollen"/>
    <property type="evidence" value="ECO:0007669"/>
    <property type="project" value="UniProtKB-KW"/>
</dbReference>
<keyword evidence="8" id="KW-1185">Reference proteome</keyword>
<evidence type="ECO:0000256" key="2">
    <source>
        <dbReference type="ARBA" id="ARBA00005581"/>
    </source>
</evidence>
<feature type="signal peptide" evidence="6">
    <location>
        <begin position="1"/>
        <end position="28"/>
    </location>
</feature>
<evidence type="ECO:0000256" key="4">
    <source>
        <dbReference type="ARBA" id="ARBA00022525"/>
    </source>
</evidence>
<evidence type="ECO:0000256" key="1">
    <source>
        <dbReference type="ARBA" id="ARBA00004613"/>
    </source>
</evidence>
<dbReference type="Proteomes" id="UP001443914">
    <property type="component" value="Unassembled WGS sequence"/>
</dbReference>
<dbReference type="GO" id="GO:0005576">
    <property type="term" value="C:extracellular region"/>
    <property type="evidence" value="ECO:0007669"/>
    <property type="project" value="UniProtKB-SubCell"/>
</dbReference>
<reference evidence="7" key="1">
    <citation type="submission" date="2024-03" db="EMBL/GenBank/DDBJ databases">
        <title>WGS assembly of Saponaria officinalis var. Norfolk2.</title>
        <authorList>
            <person name="Jenkins J."/>
            <person name="Shu S."/>
            <person name="Grimwood J."/>
            <person name="Barry K."/>
            <person name="Goodstein D."/>
            <person name="Schmutz J."/>
            <person name="Leebens-Mack J."/>
            <person name="Osbourn A."/>
        </authorList>
    </citation>
    <scope>NUCLEOTIDE SEQUENCE [LARGE SCALE GENOMIC DNA]</scope>
    <source>
        <strain evidence="7">JIC</strain>
    </source>
</reference>
<dbReference type="EMBL" id="JBDFQZ010000010">
    <property type="protein sequence ID" value="KAK9683900.1"/>
    <property type="molecule type" value="Genomic_DNA"/>
</dbReference>
<comment type="similarity">
    <text evidence="2">Belongs to the plant self-incompatibility (S1) protein family.</text>
</comment>
<evidence type="ECO:0008006" key="9">
    <source>
        <dbReference type="Google" id="ProtNLM"/>
    </source>
</evidence>
<keyword evidence="3" id="KW-0713">Self-incompatibility</keyword>
<sequence>MTNHKKPIIFFTILIISLTNFSPKLIVCKECKGPSITPTTITITNNLSPKQYMSVACQSLDDYTGVHIIWHPQWYYFRVVPGSISGISTQYFCQITWDHKNIIGAMFYNDNRDVLRCCGNVTWVATKDGMLGLSTHSKAPPITFPWGYQNLI</sequence>
<comment type="subcellular location">
    <subcellularLocation>
        <location evidence="1">Secreted</location>
    </subcellularLocation>
</comment>
<comment type="caution">
    <text evidence="7">The sequence shown here is derived from an EMBL/GenBank/DDBJ whole genome shotgun (WGS) entry which is preliminary data.</text>
</comment>
<evidence type="ECO:0000313" key="8">
    <source>
        <dbReference type="Proteomes" id="UP001443914"/>
    </source>
</evidence>
<keyword evidence="5 6" id="KW-0732">Signal</keyword>
<keyword evidence="4" id="KW-0964">Secreted</keyword>
<evidence type="ECO:0000256" key="5">
    <source>
        <dbReference type="ARBA" id="ARBA00022729"/>
    </source>
</evidence>
<dbReference type="Pfam" id="PF05938">
    <property type="entry name" value="Self-incomp_S1"/>
    <property type="match status" value="1"/>
</dbReference>
<organism evidence="7 8">
    <name type="scientific">Saponaria officinalis</name>
    <name type="common">Common soapwort</name>
    <name type="synonym">Lychnis saponaria</name>
    <dbReference type="NCBI Taxonomy" id="3572"/>
    <lineage>
        <taxon>Eukaryota</taxon>
        <taxon>Viridiplantae</taxon>
        <taxon>Streptophyta</taxon>
        <taxon>Embryophyta</taxon>
        <taxon>Tracheophyta</taxon>
        <taxon>Spermatophyta</taxon>
        <taxon>Magnoliopsida</taxon>
        <taxon>eudicotyledons</taxon>
        <taxon>Gunneridae</taxon>
        <taxon>Pentapetalae</taxon>
        <taxon>Caryophyllales</taxon>
        <taxon>Caryophyllaceae</taxon>
        <taxon>Caryophylleae</taxon>
        <taxon>Saponaria</taxon>
    </lineage>
</organism>
<dbReference type="AlphaFoldDB" id="A0AAW1I3Y9"/>
<gene>
    <name evidence="7" type="ORF">RND81_10G173500</name>
</gene>
<name>A0AAW1I3Y9_SAPOF</name>
<feature type="chain" id="PRO_5043407703" description="S-protein homolog" evidence="6">
    <location>
        <begin position="29"/>
        <end position="152"/>
    </location>
</feature>
<protein>
    <recommendedName>
        <fullName evidence="9">S-protein homolog</fullName>
    </recommendedName>
</protein>